<sequence length="359" mass="41501">MTKTREKKKISFPMIARYNYAIRYFVEQGLEQTYVMQPRMTKRTMELGAKYAPDMVCTPFKTILGSMIESLEAGADTLLMSMGYCRLGYYGELAEQILRDLGYSFGYINFAEYTTGKNKDYLKALKKLCPDISPVRSLKYGMEALKMIEDIDDIEARYYENCGFETEKGAFRNVLRRFYRDMSQANSLKDIQAGYNRCREAFDTVPLNKGPRPLRVGLVGEYFTIMDEFSNLDLEQTLADMGVEVHRWMNLTNRNLHYPGEKNLHVRIQDYCTYEMGPTSTANIWYAKKCAEEGYDGIVHLKSAGCTPEIDVMPVLQRIGEEYKIPILYLTYDTQTGSAGLMTRLEAFYDMIEMRKKVN</sequence>
<keyword evidence="1" id="KW-0808">Transferase</keyword>
<evidence type="ECO:0000313" key="2">
    <source>
        <dbReference type="Proteomes" id="UP000198817"/>
    </source>
</evidence>
<evidence type="ECO:0000313" key="1">
    <source>
        <dbReference type="EMBL" id="SFU39220.1"/>
    </source>
</evidence>
<gene>
    <name evidence="1" type="ORF">SAMN05216508_103127</name>
</gene>
<reference evidence="1 2" key="1">
    <citation type="submission" date="2016-10" db="EMBL/GenBank/DDBJ databases">
        <authorList>
            <person name="de Groot N.N."/>
        </authorList>
    </citation>
    <scope>NUCLEOTIDE SEQUENCE [LARGE SCALE GENOMIC DNA]</scope>
    <source>
        <strain evidence="1 2">KHGC13</strain>
    </source>
</reference>
<protein>
    <submittedName>
        <fullName evidence="1">Predicted nucleotide-binding protein, sugar kinase/HSP70/actin superfamily</fullName>
    </submittedName>
</protein>
<dbReference type="PANTHER" id="PTHR32329:SF2">
    <property type="entry name" value="BIFUNCTIONAL PROTEIN [INCLUDES 2-HYDROXYACYL-COA DEHYDRATASE (N-TER) AND ITS ACTIVATOR DOMAIN (C_TERM)"/>
    <property type="match status" value="1"/>
</dbReference>
<proteinExistence type="predicted"/>
<dbReference type="Gene3D" id="3.40.50.11900">
    <property type="match status" value="1"/>
</dbReference>
<keyword evidence="2" id="KW-1185">Reference proteome</keyword>
<dbReference type="PANTHER" id="PTHR32329">
    <property type="entry name" value="BIFUNCTIONAL PROTEIN [INCLUDES 2-HYDROXYACYL-COA DEHYDRATASE (N-TER) AND ITS ACTIVATOR DOMAIN (C_TERM)-RELATED"/>
    <property type="match status" value="1"/>
</dbReference>
<dbReference type="OrthoDB" id="9780120at2"/>
<dbReference type="GO" id="GO:0016301">
    <property type="term" value="F:kinase activity"/>
    <property type="evidence" value="ECO:0007669"/>
    <property type="project" value="UniProtKB-KW"/>
</dbReference>
<dbReference type="AlphaFoldDB" id="A0A1I7FSR1"/>
<name>A0A1I7FSR1_9FIRM</name>
<organism evidence="1 2">
    <name type="scientific">Eubacterium pyruvativorans</name>
    <dbReference type="NCBI Taxonomy" id="155865"/>
    <lineage>
        <taxon>Bacteria</taxon>
        <taxon>Bacillati</taxon>
        <taxon>Bacillota</taxon>
        <taxon>Clostridia</taxon>
        <taxon>Eubacteriales</taxon>
        <taxon>Eubacteriaceae</taxon>
        <taxon>Eubacterium</taxon>
    </lineage>
</organism>
<dbReference type="Proteomes" id="UP000198817">
    <property type="component" value="Unassembled WGS sequence"/>
</dbReference>
<dbReference type="RefSeq" id="WP_090470151.1">
    <property type="nucleotide sequence ID" value="NZ_FOWF01000003.1"/>
</dbReference>
<keyword evidence="1" id="KW-0418">Kinase</keyword>
<accession>A0A1I7FSR1</accession>
<dbReference type="EMBL" id="FPBT01000003">
    <property type="protein sequence ID" value="SFU39220.1"/>
    <property type="molecule type" value="Genomic_DNA"/>
</dbReference>
<dbReference type="InterPro" id="IPR051805">
    <property type="entry name" value="Dehydratase_Activator_Redct"/>
</dbReference>
<dbReference type="STRING" id="155865.SAMN05216515_103127"/>